<evidence type="ECO:0000256" key="3">
    <source>
        <dbReference type="ARBA" id="ARBA00022801"/>
    </source>
</evidence>
<dbReference type="InterPro" id="IPR036852">
    <property type="entry name" value="Peptidase_S8/S53_dom_sf"/>
</dbReference>
<organism evidence="9 10">
    <name type="scientific">candidate division GN15 bacterium</name>
    <dbReference type="NCBI Taxonomy" id="2072418"/>
    <lineage>
        <taxon>Bacteria</taxon>
        <taxon>candidate division GN15</taxon>
    </lineage>
</organism>
<dbReference type="Gene3D" id="3.40.50.200">
    <property type="entry name" value="Peptidase S8/S53 domain"/>
    <property type="match status" value="1"/>
</dbReference>
<name>A0A855X619_9BACT</name>
<dbReference type="InterPro" id="IPR022398">
    <property type="entry name" value="Peptidase_S8_His-AS"/>
</dbReference>
<keyword evidence="7" id="KW-0732">Signal</keyword>
<comment type="similarity">
    <text evidence="1 5 6">Belongs to the peptidase S8 family.</text>
</comment>
<dbReference type="Gene3D" id="2.60.40.680">
    <property type="match status" value="1"/>
</dbReference>
<dbReference type="InterPro" id="IPR013783">
    <property type="entry name" value="Ig-like_fold"/>
</dbReference>
<feature type="chain" id="PRO_5032291354" description="PKD domain-containing protein" evidence="7">
    <location>
        <begin position="29"/>
        <end position="802"/>
    </location>
</feature>
<evidence type="ECO:0000259" key="8">
    <source>
        <dbReference type="PROSITE" id="PS50093"/>
    </source>
</evidence>
<dbReference type="InterPro" id="IPR000601">
    <property type="entry name" value="PKD_dom"/>
</dbReference>
<dbReference type="InterPro" id="IPR023828">
    <property type="entry name" value="Peptidase_S8_Ser-AS"/>
</dbReference>
<dbReference type="GO" id="GO:0000272">
    <property type="term" value="P:polysaccharide catabolic process"/>
    <property type="evidence" value="ECO:0007669"/>
    <property type="project" value="InterPro"/>
</dbReference>
<reference evidence="9 10" key="1">
    <citation type="journal article" date="2018" name="ISME J.">
        <title>A methanotrophic archaeon couples anaerobic oxidation of methane to Fe(III) reduction.</title>
        <authorList>
            <person name="Cai C."/>
            <person name="Leu A.O."/>
            <person name="Xie G.J."/>
            <person name="Guo J."/>
            <person name="Feng Y."/>
            <person name="Zhao J.X."/>
            <person name="Tyson G.W."/>
            <person name="Yuan Z."/>
            <person name="Hu S."/>
        </authorList>
    </citation>
    <scope>NUCLEOTIDE SEQUENCE [LARGE SCALE GENOMIC DNA]</scope>
    <source>
        <strain evidence="9">FeB_12</strain>
    </source>
</reference>
<keyword evidence="3 5" id="KW-0378">Hydrolase</keyword>
<dbReference type="PANTHER" id="PTHR43806">
    <property type="entry name" value="PEPTIDASE S8"/>
    <property type="match status" value="1"/>
</dbReference>
<evidence type="ECO:0000256" key="1">
    <source>
        <dbReference type="ARBA" id="ARBA00011073"/>
    </source>
</evidence>
<dbReference type="EMBL" id="PQAP01000118">
    <property type="protein sequence ID" value="PWB71292.1"/>
    <property type="molecule type" value="Genomic_DNA"/>
</dbReference>
<dbReference type="PROSITE" id="PS51892">
    <property type="entry name" value="SUBTILASE"/>
    <property type="match status" value="1"/>
</dbReference>
<accession>A0A855X619</accession>
<keyword evidence="2 5" id="KW-0645">Protease</keyword>
<dbReference type="InterPro" id="IPR036439">
    <property type="entry name" value="Dockerin_dom_sf"/>
</dbReference>
<gene>
    <name evidence="9" type="ORF">C3F09_08005</name>
</gene>
<dbReference type="InterPro" id="IPR000209">
    <property type="entry name" value="Peptidase_S8/S53_dom"/>
</dbReference>
<dbReference type="PROSITE" id="PS00137">
    <property type="entry name" value="SUBTILASE_HIS"/>
    <property type="match status" value="1"/>
</dbReference>
<dbReference type="SMART" id="SM00089">
    <property type="entry name" value="PKD"/>
    <property type="match status" value="1"/>
</dbReference>
<feature type="active site" description="Charge relay system" evidence="5">
    <location>
        <position position="184"/>
    </location>
</feature>
<evidence type="ECO:0000256" key="2">
    <source>
        <dbReference type="ARBA" id="ARBA00022670"/>
    </source>
</evidence>
<dbReference type="GO" id="GO:0006508">
    <property type="term" value="P:proteolysis"/>
    <property type="evidence" value="ECO:0007669"/>
    <property type="project" value="UniProtKB-KW"/>
</dbReference>
<evidence type="ECO:0000256" key="6">
    <source>
        <dbReference type="RuleBase" id="RU003355"/>
    </source>
</evidence>
<dbReference type="CDD" id="cd00146">
    <property type="entry name" value="PKD"/>
    <property type="match status" value="1"/>
</dbReference>
<feature type="signal peptide" evidence="7">
    <location>
        <begin position="1"/>
        <end position="28"/>
    </location>
</feature>
<sequence>MRKCYRISIVVTLLGLILSLLASGQLAAGTGSGQPDKALYAAGKVNIQLEDDVDVGRFQRGFGLVSTGLGSLDNILNGFKADALRPVFARAERPKVNSGMRDLTRFYEISFPDNADLDAIIRALMQNPHIRVAEKVPICMMDAVPNDPQYSNQWSMSPPAPDPQFYNAWDSETGSDSIKVAIIDTGVLYRHPDLAGNIWVNPGEDVDQDGVVFDNDDLNGIDDDGNGIIDDLIGYDFLSSLSGGPAPGEDGYTRDPDPNDFDGHGTHVSGIVAAMNNNGTNVTGAAGGWYGGHRSYRGVRIMCLRAGGHNAAGQGLFNSNDIAAAFDYARLMGANVINLSVSDRSYSAARAAAIANALNAGITYCHSAGNEDTSEAGYDALPGVLSIAATNRYDQKWKWNDTSGSNFGDWISVSAPGEDILSTVSNAYSPGTASYTGTSMASPNAAGLSALIRSAMPSLTRQKADSILVHTADNIDAQNPLYVGLLGTGRINAYTAMQAIAHAKFTADLTDANVPFGVQFTDQSPGSPTAWTWAFGDGGTSVDQNPLHTYTSPGIYMVSLKVDEARGLGERHLRNFVWARADTIKLDSVAANPGSTVTLNVYYRNTAQVKEIIFPFTNANSAGVVLDPSTPFDKTGTRSENFDYADWITYNDGAQQFTLRLVPNSPGNTLYMQPGAGVLVKLMYDIPADAPRGSVITVDSASIPALPSDKHPVVTALWGNYWPVYKPGKIVVRSCQRGNFRCDGTIVDLSDLSSLVSFLTIGTPAPDPCAANVNATGIIDLSDLSYLVSYLTTGTPVPSYCP</sequence>
<evidence type="ECO:0000256" key="5">
    <source>
        <dbReference type="PROSITE-ProRule" id="PRU01240"/>
    </source>
</evidence>
<dbReference type="AlphaFoldDB" id="A0A855X619"/>
<dbReference type="PROSITE" id="PS00136">
    <property type="entry name" value="SUBTILASE_ASP"/>
    <property type="match status" value="1"/>
</dbReference>
<evidence type="ECO:0000313" key="9">
    <source>
        <dbReference type="EMBL" id="PWB71292.1"/>
    </source>
</evidence>
<dbReference type="InterPro" id="IPR015500">
    <property type="entry name" value="Peptidase_S8_subtilisin-rel"/>
</dbReference>
<dbReference type="Proteomes" id="UP000250918">
    <property type="component" value="Unassembled WGS sequence"/>
</dbReference>
<dbReference type="GO" id="GO:0004252">
    <property type="term" value="F:serine-type endopeptidase activity"/>
    <property type="evidence" value="ECO:0007669"/>
    <property type="project" value="UniProtKB-UniRule"/>
</dbReference>
<dbReference type="Gene3D" id="1.10.1330.10">
    <property type="entry name" value="Dockerin domain"/>
    <property type="match status" value="1"/>
</dbReference>
<dbReference type="FunFam" id="2.60.40.10:FF:000270">
    <property type="entry name" value="Cell surface protein"/>
    <property type="match status" value="1"/>
</dbReference>
<evidence type="ECO:0000256" key="7">
    <source>
        <dbReference type="SAM" id="SignalP"/>
    </source>
</evidence>
<feature type="active site" description="Charge relay system" evidence="5">
    <location>
        <position position="264"/>
    </location>
</feature>
<protein>
    <recommendedName>
        <fullName evidence="8">PKD domain-containing protein</fullName>
    </recommendedName>
</protein>
<comment type="caution">
    <text evidence="9">The sequence shown here is derived from an EMBL/GenBank/DDBJ whole genome shotgun (WGS) entry which is preliminary data.</text>
</comment>
<dbReference type="InterPro" id="IPR022409">
    <property type="entry name" value="PKD/Chitinase_dom"/>
</dbReference>
<dbReference type="Pfam" id="PF00082">
    <property type="entry name" value="Peptidase_S8"/>
    <property type="match status" value="1"/>
</dbReference>
<dbReference type="InterPro" id="IPR035986">
    <property type="entry name" value="PKD_dom_sf"/>
</dbReference>
<proteinExistence type="inferred from homology"/>
<dbReference type="PROSITE" id="PS00138">
    <property type="entry name" value="SUBTILASE_SER"/>
    <property type="match status" value="1"/>
</dbReference>
<evidence type="ECO:0000313" key="10">
    <source>
        <dbReference type="Proteomes" id="UP000250918"/>
    </source>
</evidence>
<dbReference type="SUPFAM" id="SSF52743">
    <property type="entry name" value="Subtilisin-like"/>
    <property type="match status" value="1"/>
</dbReference>
<feature type="active site" description="Charge relay system" evidence="5">
    <location>
        <position position="439"/>
    </location>
</feature>
<dbReference type="Gene3D" id="2.60.40.10">
    <property type="entry name" value="Immunoglobulins"/>
    <property type="match status" value="1"/>
</dbReference>
<evidence type="ECO:0000256" key="4">
    <source>
        <dbReference type="ARBA" id="ARBA00022825"/>
    </source>
</evidence>
<dbReference type="InterPro" id="IPR050131">
    <property type="entry name" value="Peptidase_S8_subtilisin-like"/>
</dbReference>
<keyword evidence="4 5" id="KW-0720">Serine protease</keyword>
<dbReference type="PANTHER" id="PTHR43806:SF11">
    <property type="entry name" value="CEREVISIN-RELATED"/>
    <property type="match status" value="1"/>
</dbReference>
<dbReference type="PRINTS" id="PR00723">
    <property type="entry name" value="SUBTILISIN"/>
</dbReference>
<dbReference type="Pfam" id="PF18911">
    <property type="entry name" value="PKD_4"/>
    <property type="match status" value="1"/>
</dbReference>
<feature type="domain" description="PKD" evidence="8">
    <location>
        <begin position="501"/>
        <end position="567"/>
    </location>
</feature>
<dbReference type="PROSITE" id="PS50093">
    <property type="entry name" value="PKD"/>
    <property type="match status" value="1"/>
</dbReference>
<dbReference type="InterPro" id="IPR023827">
    <property type="entry name" value="Peptidase_S8_Asp-AS"/>
</dbReference>
<dbReference type="SUPFAM" id="SSF49299">
    <property type="entry name" value="PKD domain"/>
    <property type="match status" value="1"/>
</dbReference>